<dbReference type="InterPro" id="IPR000241">
    <property type="entry name" value="RlmKL-like_Mtase"/>
</dbReference>
<dbReference type="PANTHER" id="PTHR47313">
    <property type="entry name" value="RIBOSOMAL RNA LARGE SUBUNIT METHYLTRANSFERASE K/L"/>
    <property type="match status" value="1"/>
</dbReference>
<organism evidence="10 11">
    <name type="scientific">Dyella choica</name>
    <dbReference type="NCBI Taxonomy" id="1927959"/>
    <lineage>
        <taxon>Bacteria</taxon>
        <taxon>Pseudomonadati</taxon>
        <taxon>Pseudomonadota</taxon>
        <taxon>Gammaproteobacteria</taxon>
        <taxon>Lysobacterales</taxon>
        <taxon>Rhodanobacteraceae</taxon>
        <taxon>Dyella</taxon>
    </lineage>
</organism>
<dbReference type="PANTHER" id="PTHR47313:SF1">
    <property type="entry name" value="RIBOSOMAL RNA LARGE SUBUNIT METHYLTRANSFERASE K_L"/>
    <property type="match status" value="1"/>
</dbReference>
<dbReference type="AlphaFoldDB" id="A0A432MC39"/>
<dbReference type="GO" id="GO:0003723">
    <property type="term" value="F:RNA binding"/>
    <property type="evidence" value="ECO:0007669"/>
    <property type="project" value="UniProtKB-UniRule"/>
</dbReference>
<dbReference type="InterPro" id="IPR019614">
    <property type="entry name" value="SAM-dep_methyl-trfase"/>
</dbReference>
<comment type="similarity">
    <text evidence="7">Belongs to the methyltransferase superfamily. RlmKL family.</text>
</comment>
<evidence type="ECO:0000256" key="5">
    <source>
        <dbReference type="ARBA" id="ARBA00022691"/>
    </source>
</evidence>
<dbReference type="EMBL" id="RYYV01000001">
    <property type="protein sequence ID" value="RUL80014.1"/>
    <property type="molecule type" value="Genomic_DNA"/>
</dbReference>
<gene>
    <name evidence="7 10" type="primary">rlmL</name>
    <name evidence="10" type="ORF">EKH80_02165</name>
</gene>
<dbReference type="InterPro" id="IPR054170">
    <property type="entry name" value="RlmL_1st"/>
</dbReference>
<dbReference type="InterPro" id="IPR004114">
    <property type="entry name" value="THUMP_dom"/>
</dbReference>
<comment type="catalytic activity">
    <reaction evidence="7">
        <text>guanosine(2445) in 23S rRNA + S-adenosyl-L-methionine = N(2)-methylguanosine(2445) in 23S rRNA + S-adenosyl-L-homocysteine + H(+)</text>
        <dbReference type="Rhea" id="RHEA:42740"/>
        <dbReference type="Rhea" id="RHEA-COMP:10215"/>
        <dbReference type="Rhea" id="RHEA-COMP:10216"/>
        <dbReference type="ChEBI" id="CHEBI:15378"/>
        <dbReference type="ChEBI" id="CHEBI:57856"/>
        <dbReference type="ChEBI" id="CHEBI:59789"/>
        <dbReference type="ChEBI" id="CHEBI:74269"/>
        <dbReference type="ChEBI" id="CHEBI:74481"/>
        <dbReference type="EC" id="2.1.1.173"/>
    </reaction>
</comment>
<name>A0A432MC39_9GAMM</name>
<dbReference type="SMART" id="SM00981">
    <property type="entry name" value="THUMP"/>
    <property type="match status" value="1"/>
</dbReference>
<dbReference type="InterPro" id="IPR053943">
    <property type="entry name" value="RlmKL-like_Mtase_CS"/>
</dbReference>
<evidence type="ECO:0000256" key="7">
    <source>
        <dbReference type="HAMAP-Rule" id="MF_01858"/>
    </source>
</evidence>
<dbReference type="CDD" id="cd11715">
    <property type="entry name" value="THUMP_AdoMetMT"/>
    <property type="match status" value="1"/>
</dbReference>
<comment type="function">
    <text evidence="7">Specifically methylates the guanine in position 2445 (m2G2445) and the guanine in position 2069 (m7G2069) of 23S rRNA.</text>
</comment>
<dbReference type="Pfam" id="PF02926">
    <property type="entry name" value="THUMP"/>
    <property type="match status" value="1"/>
</dbReference>
<dbReference type="Gene3D" id="3.40.50.150">
    <property type="entry name" value="Vaccinia Virus protein VP39"/>
    <property type="match status" value="2"/>
</dbReference>
<keyword evidence="4 7" id="KW-0808">Transferase</keyword>
<dbReference type="Pfam" id="PF22020">
    <property type="entry name" value="RlmL_1st"/>
    <property type="match status" value="1"/>
</dbReference>
<keyword evidence="11" id="KW-1185">Reference proteome</keyword>
<comment type="catalytic activity">
    <reaction evidence="7">
        <text>guanosine(2069) in 23S rRNA + S-adenosyl-L-methionine = N(2)-methylguanosine(2069) in 23S rRNA + S-adenosyl-L-homocysteine + H(+)</text>
        <dbReference type="Rhea" id="RHEA:43772"/>
        <dbReference type="Rhea" id="RHEA-COMP:10688"/>
        <dbReference type="Rhea" id="RHEA-COMP:10689"/>
        <dbReference type="ChEBI" id="CHEBI:15378"/>
        <dbReference type="ChEBI" id="CHEBI:57856"/>
        <dbReference type="ChEBI" id="CHEBI:59789"/>
        <dbReference type="ChEBI" id="CHEBI:74269"/>
        <dbReference type="ChEBI" id="CHEBI:74481"/>
        <dbReference type="EC" id="2.1.1.264"/>
    </reaction>
</comment>
<dbReference type="SUPFAM" id="SSF53335">
    <property type="entry name" value="S-adenosyl-L-methionine-dependent methyltransferases"/>
    <property type="match status" value="2"/>
</dbReference>
<keyword evidence="1 7" id="KW-0963">Cytoplasm</keyword>
<evidence type="ECO:0000256" key="2">
    <source>
        <dbReference type="ARBA" id="ARBA00022552"/>
    </source>
</evidence>
<feature type="domain" description="THUMP" evidence="9">
    <location>
        <begin position="43"/>
        <end position="154"/>
    </location>
</feature>
<dbReference type="Pfam" id="PF01170">
    <property type="entry name" value="UPF0020"/>
    <property type="match status" value="1"/>
</dbReference>
<protein>
    <recommendedName>
        <fullName evidence="7">Ribosomal RNA large subunit methyltransferase K/L</fullName>
    </recommendedName>
    <domain>
        <recommendedName>
            <fullName evidence="7">23S rRNA m2G2445 methyltransferase</fullName>
            <ecNumber evidence="7">2.1.1.173</ecNumber>
        </recommendedName>
        <alternativeName>
            <fullName evidence="7">rRNA (guanine-N(2)-)-methyltransferase RlmL</fullName>
        </alternativeName>
    </domain>
    <domain>
        <recommendedName>
            <fullName evidence="7">23S rRNA m7G2069 methyltransferase</fullName>
            <ecNumber evidence="7">2.1.1.264</ecNumber>
        </recommendedName>
        <alternativeName>
            <fullName evidence="7">rRNA (guanine-N(7)-)-methyltransferase RlmK</fullName>
        </alternativeName>
    </domain>
</protein>
<evidence type="ECO:0000259" key="9">
    <source>
        <dbReference type="PROSITE" id="PS51165"/>
    </source>
</evidence>
<dbReference type="EC" id="2.1.1.264" evidence="7"/>
<dbReference type="InterPro" id="IPR002052">
    <property type="entry name" value="DNA_methylase_N6_adenine_CS"/>
</dbReference>
<sequence>MKQFFATCPKGLEYLLRDELMSLGAVEVHEALAGVRFSGSLETAYRACLWSRLASRILLPVAEFEAASDEALYAGVQSIDWSEHLALHATLAVDANTAQSKLTHSQYLAQRVKDAVVDQFRQRGHARPDVDTEEPDVRINLRLRRDRATVSIDLAGAPLHRRGWRETQGEAPLKENLAAAMLLRAGWPAIYAQGGALLDPMCGSGTIVIEGALMAADVAPGLRREYYGFLGWKQHDIALWRSLLDEASRRAEIGLPALRSCFFGSDADSRMVQMAKRNAQEAGIAGFFTLDRHDALHVRPPPGFTQGLVITNPPYGERLGERESLPRFYRNLGETLRDHFNGWRAAVLAGDAELGRATTLRAEKKYTLYNGALETVLLIFELHARDETPREKPPLSPGAQMLKNRLEKNARHLRKRLEREGIHAWRAYDQDLPEYAAAIDVYADKSGSTHLHVQEYRAPADVPVEVTRTRLREIARAAGEVFDTPRARIAIKTRERGKGGSKYGQFDQRGEFIEVEEGGLTFLVNLYDYLDTGLFLDHRLVRAKVRELAAGRRFLNLFAYTATASVYAAAGGARDTTSVDLSGTYLEWASRNLALNGFAGERHRLVQADAAGFLERTRERYGLIYVDPPTFSNSKRAEDFDVQRDHVKLLLACAQRLAHDGVILFSNNFRRFSLDREALAPQLAIEPWGAGSIPFDFSRRANIHDCWLLRPHASGSQVNPWQNARVKP</sequence>
<dbReference type="PROSITE" id="PS51165">
    <property type="entry name" value="THUMP"/>
    <property type="match status" value="1"/>
</dbReference>
<dbReference type="HAMAP" id="MF_01858">
    <property type="entry name" value="23SrRNA_methyltr_KL"/>
    <property type="match status" value="1"/>
</dbReference>
<dbReference type="Proteomes" id="UP000274358">
    <property type="component" value="Unassembled WGS sequence"/>
</dbReference>
<keyword evidence="3 7" id="KW-0489">Methyltransferase</keyword>
<dbReference type="Gene3D" id="3.30.750.80">
    <property type="entry name" value="RNA methyltransferase domain (HRMD) like"/>
    <property type="match status" value="1"/>
</dbReference>
<dbReference type="OrthoDB" id="9809404at2"/>
<evidence type="ECO:0000256" key="1">
    <source>
        <dbReference type="ARBA" id="ARBA00022490"/>
    </source>
</evidence>
<dbReference type="PROSITE" id="PS00092">
    <property type="entry name" value="N6_MTASE"/>
    <property type="match status" value="1"/>
</dbReference>
<dbReference type="Gene3D" id="3.30.2130.30">
    <property type="match status" value="1"/>
</dbReference>
<keyword evidence="2 7" id="KW-0698">rRNA processing</keyword>
<dbReference type="NCBIfam" id="NF008748">
    <property type="entry name" value="PRK11783.1"/>
    <property type="match status" value="1"/>
</dbReference>
<evidence type="ECO:0000256" key="8">
    <source>
        <dbReference type="PROSITE-ProRule" id="PRU00529"/>
    </source>
</evidence>
<proteinExistence type="inferred from homology"/>
<dbReference type="EC" id="2.1.1.173" evidence="7"/>
<dbReference type="InterPro" id="IPR029063">
    <property type="entry name" value="SAM-dependent_MTases_sf"/>
</dbReference>
<evidence type="ECO:0000313" key="10">
    <source>
        <dbReference type="EMBL" id="RUL80014.1"/>
    </source>
</evidence>
<dbReference type="GO" id="GO:0052915">
    <property type="term" value="F:23S rRNA (guanine(2445)-N(2))-methyltransferase activity"/>
    <property type="evidence" value="ECO:0007669"/>
    <property type="project" value="UniProtKB-UniRule"/>
</dbReference>
<dbReference type="InterPro" id="IPR017244">
    <property type="entry name" value="23SrRNA_methyltr_KL"/>
</dbReference>
<dbReference type="PROSITE" id="PS01261">
    <property type="entry name" value="UPF0020"/>
    <property type="match status" value="1"/>
</dbReference>
<dbReference type="RefSeq" id="WP_126683064.1">
    <property type="nucleotide sequence ID" value="NZ_RYYV01000001.1"/>
</dbReference>
<keyword evidence="6 8" id="KW-0694">RNA-binding</keyword>
<dbReference type="GO" id="GO:0005737">
    <property type="term" value="C:cytoplasm"/>
    <property type="evidence" value="ECO:0007669"/>
    <property type="project" value="UniProtKB-SubCell"/>
</dbReference>
<comment type="subcellular location">
    <subcellularLocation>
        <location evidence="7">Cytoplasm</location>
    </subcellularLocation>
</comment>
<accession>A0A432MC39</accession>
<evidence type="ECO:0000256" key="6">
    <source>
        <dbReference type="ARBA" id="ARBA00022884"/>
    </source>
</evidence>
<reference evidence="10 11" key="1">
    <citation type="submission" date="2018-12" db="EMBL/GenBank/DDBJ databases">
        <title>Dyella dinghuensis sp. nov. DHOA06 and Dyella choica sp. nov. 4M-K27, isolated from forest soil.</title>
        <authorList>
            <person name="Qiu L.-H."/>
            <person name="Gao Z.-H."/>
        </authorList>
    </citation>
    <scope>NUCLEOTIDE SEQUENCE [LARGE SCALE GENOMIC DNA]</scope>
    <source>
        <strain evidence="10 11">4M-K27</strain>
    </source>
</reference>
<evidence type="ECO:0000313" key="11">
    <source>
        <dbReference type="Proteomes" id="UP000274358"/>
    </source>
</evidence>
<dbReference type="GO" id="GO:0070043">
    <property type="term" value="F:rRNA (guanine-N7-)-methyltransferase activity"/>
    <property type="evidence" value="ECO:0007669"/>
    <property type="project" value="UniProtKB-UniRule"/>
</dbReference>
<evidence type="ECO:0000256" key="3">
    <source>
        <dbReference type="ARBA" id="ARBA00022603"/>
    </source>
</evidence>
<comment type="caution">
    <text evidence="10">The sequence shown here is derived from an EMBL/GenBank/DDBJ whole genome shotgun (WGS) entry which is preliminary data.</text>
</comment>
<dbReference type="CDD" id="cd02440">
    <property type="entry name" value="AdoMet_MTases"/>
    <property type="match status" value="1"/>
</dbReference>
<dbReference type="PIRSF" id="PIRSF037618">
    <property type="entry name" value="RNA_Mtase_bacteria_prd"/>
    <property type="match status" value="1"/>
</dbReference>
<keyword evidence="5 7" id="KW-0949">S-adenosyl-L-methionine</keyword>
<dbReference type="Pfam" id="PF10672">
    <property type="entry name" value="Methyltrans_SAM"/>
    <property type="match status" value="1"/>
</dbReference>
<evidence type="ECO:0000256" key="4">
    <source>
        <dbReference type="ARBA" id="ARBA00022679"/>
    </source>
</evidence>